<evidence type="ECO:0000256" key="14">
    <source>
        <dbReference type="ARBA" id="ARBA00023136"/>
    </source>
</evidence>
<evidence type="ECO:0000256" key="2">
    <source>
        <dbReference type="ARBA" id="ARBA00004141"/>
    </source>
</evidence>
<dbReference type="InterPro" id="IPR041805">
    <property type="entry name" value="ASMase/PPN1_MPP"/>
</dbReference>
<dbReference type="PANTHER" id="PTHR10340:SF54">
    <property type="entry name" value="SPHINGOMYELIN PHOSPHODIESTERASE 2"/>
    <property type="match status" value="1"/>
</dbReference>
<evidence type="ECO:0000256" key="6">
    <source>
        <dbReference type="ARBA" id="ARBA00022525"/>
    </source>
</evidence>
<feature type="transmembrane region" description="Helical" evidence="20">
    <location>
        <begin position="476"/>
        <end position="493"/>
    </location>
</feature>
<evidence type="ECO:0000259" key="21">
    <source>
        <dbReference type="PROSITE" id="PS50015"/>
    </source>
</evidence>
<dbReference type="InterPro" id="IPR013099">
    <property type="entry name" value="K_chnl_dom"/>
</dbReference>
<dbReference type="GO" id="GO:0005516">
    <property type="term" value="F:calmodulin binding"/>
    <property type="evidence" value="ECO:0007669"/>
    <property type="project" value="InterPro"/>
</dbReference>
<dbReference type="Gene3D" id="1.10.287.70">
    <property type="match status" value="2"/>
</dbReference>
<feature type="transmembrane region" description="Helical" evidence="20">
    <location>
        <begin position="505"/>
        <end position="526"/>
    </location>
</feature>
<dbReference type="GO" id="GO:0061750">
    <property type="term" value="F:acid sphingomyelin phosphodiesterase activity"/>
    <property type="evidence" value="ECO:0007669"/>
    <property type="project" value="TreeGrafter"/>
</dbReference>
<feature type="transmembrane region" description="Helical" evidence="20">
    <location>
        <begin position="296"/>
        <end position="319"/>
    </location>
</feature>
<evidence type="ECO:0000256" key="11">
    <source>
        <dbReference type="ARBA" id="ARBA00022833"/>
    </source>
</evidence>
<dbReference type="InterPro" id="IPR036122">
    <property type="entry name" value="CaM-bd_dom_sf"/>
</dbReference>
<keyword evidence="10" id="KW-0378">Hydrolase</keyword>
<dbReference type="Gene3D" id="3.60.21.10">
    <property type="match status" value="2"/>
</dbReference>
<dbReference type="Proteomes" id="UP000035681">
    <property type="component" value="Unplaced"/>
</dbReference>
<dbReference type="AlphaFoldDB" id="A0AAF5DFH8"/>
<evidence type="ECO:0000256" key="7">
    <source>
        <dbReference type="ARBA" id="ARBA00022692"/>
    </source>
</evidence>
<keyword evidence="9" id="KW-0732">Signal</keyword>
<organism evidence="22 23">
    <name type="scientific">Strongyloides stercoralis</name>
    <name type="common">Threadworm</name>
    <dbReference type="NCBI Taxonomy" id="6248"/>
    <lineage>
        <taxon>Eukaryota</taxon>
        <taxon>Metazoa</taxon>
        <taxon>Ecdysozoa</taxon>
        <taxon>Nematoda</taxon>
        <taxon>Chromadorea</taxon>
        <taxon>Rhabditida</taxon>
        <taxon>Tylenchina</taxon>
        <taxon>Panagrolaimomorpha</taxon>
        <taxon>Strongyloidoidea</taxon>
        <taxon>Strongyloididae</taxon>
        <taxon>Strongyloides</taxon>
    </lineage>
</organism>
<dbReference type="Pfam" id="PF02888">
    <property type="entry name" value="CaMBD"/>
    <property type="match status" value="1"/>
</dbReference>
<dbReference type="FunFam" id="3.60.21.10:FF:000077">
    <property type="entry name" value="Sphingomyelin phosphodiesterase"/>
    <property type="match status" value="2"/>
</dbReference>
<keyword evidence="11" id="KW-0862">Zinc</keyword>
<dbReference type="GO" id="GO:0046513">
    <property type="term" value="P:ceramide biosynthetic process"/>
    <property type="evidence" value="ECO:0007669"/>
    <property type="project" value="TreeGrafter"/>
</dbReference>
<evidence type="ECO:0000256" key="5">
    <source>
        <dbReference type="ARBA" id="ARBA00022448"/>
    </source>
</evidence>
<dbReference type="Pfam" id="PF03530">
    <property type="entry name" value="SK_channel"/>
    <property type="match status" value="1"/>
</dbReference>
<keyword evidence="22" id="KW-1185">Reference proteome</keyword>
<evidence type="ECO:0000256" key="12">
    <source>
        <dbReference type="ARBA" id="ARBA00022989"/>
    </source>
</evidence>
<dbReference type="Pfam" id="PF05184">
    <property type="entry name" value="SapB_1"/>
    <property type="match status" value="1"/>
</dbReference>
<protein>
    <submittedName>
        <fullName evidence="23">Sphingomyelin phosphodiesterase</fullName>
    </submittedName>
</protein>
<keyword evidence="13" id="KW-0406">Ion transport</keyword>
<dbReference type="InterPro" id="IPR004843">
    <property type="entry name" value="Calcineurin-like_PHP"/>
</dbReference>
<evidence type="ECO:0000256" key="16">
    <source>
        <dbReference type="ARBA" id="ARBA00023180"/>
    </source>
</evidence>
<proteinExistence type="inferred from homology"/>
<dbReference type="SMART" id="SM00741">
    <property type="entry name" value="SapB"/>
    <property type="match status" value="2"/>
</dbReference>
<dbReference type="GO" id="GO:0006685">
    <property type="term" value="P:sphingomyelin catabolic process"/>
    <property type="evidence" value="ECO:0007669"/>
    <property type="project" value="TreeGrafter"/>
</dbReference>
<evidence type="ECO:0000256" key="15">
    <source>
        <dbReference type="ARBA" id="ARBA00023157"/>
    </source>
</evidence>
<dbReference type="GO" id="GO:0016286">
    <property type="term" value="F:small conductance calcium-activated potassium channel activity"/>
    <property type="evidence" value="ECO:0007669"/>
    <property type="project" value="InterPro"/>
</dbReference>
<dbReference type="GO" id="GO:0005764">
    <property type="term" value="C:lysosome"/>
    <property type="evidence" value="ECO:0007669"/>
    <property type="project" value="TreeGrafter"/>
</dbReference>
<keyword evidence="5" id="KW-0813">Transport</keyword>
<dbReference type="SUPFAM" id="SSF81324">
    <property type="entry name" value="Voltage-gated potassium channels"/>
    <property type="match status" value="1"/>
</dbReference>
<reference evidence="23" key="1">
    <citation type="submission" date="2024-02" db="UniProtKB">
        <authorList>
            <consortium name="WormBaseParasite"/>
        </authorList>
    </citation>
    <scope>IDENTIFICATION</scope>
</reference>
<comment type="catalytic activity">
    <reaction evidence="19">
        <text>a sphingomyelin + H2O = phosphocholine + an N-acylsphing-4-enine + H(+)</text>
        <dbReference type="Rhea" id="RHEA:19253"/>
        <dbReference type="ChEBI" id="CHEBI:15377"/>
        <dbReference type="ChEBI" id="CHEBI:15378"/>
        <dbReference type="ChEBI" id="CHEBI:17636"/>
        <dbReference type="ChEBI" id="CHEBI:52639"/>
        <dbReference type="ChEBI" id="CHEBI:295975"/>
        <dbReference type="EC" id="3.1.4.12"/>
    </reaction>
    <physiologicalReaction direction="left-to-right" evidence="19">
        <dbReference type="Rhea" id="RHEA:19254"/>
    </physiologicalReaction>
</comment>
<comment type="subcellular location">
    <subcellularLocation>
        <location evidence="2">Membrane</location>
        <topology evidence="2">Multi-pass membrane protein</topology>
    </subcellularLocation>
    <subcellularLocation>
        <location evidence="3">Secreted</location>
    </subcellularLocation>
</comment>
<keyword evidence="7 20" id="KW-0812">Transmembrane</keyword>
<dbReference type="InterPro" id="IPR008139">
    <property type="entry name" value="SaposinB_dom"/>
</dbReference>
<keyword evidence="12 20" id="KW-1133">Transmembrane helix</keyword>
<evidence type="ECO:0000256" key="17">
    <source>
        <dbReference type="ARBA" id="ARBA00023295"/>
    </source>
</evidence>
<feature type="domain" description="Saposin B-type" evidence="21">
    <location>
        <begin position="1386"/>
        <end position="1469"/>
    </location>
</feature>
<dbReference type="SUPFAM" id="SSF56300">
    <property type="entry name" value="Metallo-dependent phosphatases"/>
    <property type="match status" value="2"/>
</dbReference>
<keyword evidence="15" id="KW-1015">Disulfide bond</keyword>
<evidence type="ECO:0000256" key="20">
    <source>
        <dbReference type="SAM" id="Phobius"/>
    </source>
</evidence>
<keyword evidence="14 20" id="KW-0472">Membrane</keyword>
<evidence type="ECO:0000256" key="19">
    <source>
        <dbReference type="ARBA" id="ARBA00047268"/>
    </source>
</evidence>
<dbReference type="GO" id="GO:0016798">
    <property type="term" value="F:hydrolase activity, acting on glycosyl bonds"/>
    <property type="evidence" value="ECO:0007669"/>
    <property type="project" value="UniProtKB-KW"/>
</dbReference>
<evidence type="ECO:0000256" key="10">
    <source>
        <dbReference type="ARBA" id="ARBA00022801"/>
    </source>
</evidence>
<dbReference type="InterPro" id="IPR045473">
    <property type="entry name" value="ASM_C"/>
</dbReference>
<evidence type="ECO:0000256" key="13">
    <source>
        <dbReference type="ARBA" id="ARBA00023065"/>
    </source>
</evidence>
<dbReference type="Pfam" id="PF19272">
    <property type="entry name" value="ASMase_C"/>
    <property type="match status" value="2"/>
</dbReference>
<dbReference type="Gene3D" id="1.10.225.10">
    <property type="entry name" value="Saposin-like"/>
    <property type="match status" value="2"/>
</dbReference>
<dbReference type="Pfam" id="PF00149">
    <property type="entry name" value="Metallophos"/>
    <property type="match status" value="2"/>
</dbReference>
<comment type="cofactor">
    <cofactor evidence="1">
        <name>Zn(2+)</name>
        <dbReference type="ChEBI" id="CHEBI:29105"/>
    </cofactor>
</comment>
<evidence type="ECO:0000256" key="8">
    <source>
        <dbReference type="ARBA" id="ARBA00022723"/>
    </source>
</evidence>
<keyword evidence="17" id="KW-0326">Glycosidase</keyword>
<dbReference type="InterPro" id="IPR015449">
    <property type="entry name" value="K_chnl_Ca-activ_SK"/>
</dbReference>
<keyword evidence="8" id="KW-0479">Metal-binding</keyword>
<dbReference type="PANTHER" id="PTHR10340">
    <property type="entry name" value="SPHINGOMYELIN PHOSPHODIESTERASE"/>
    <property type="match status" value="1"/>
</dbReference>
<feature type="transmembrane region" description="Helical" evidence="20">
    <location>
        <begin position="264"/>
        <end position="281"/>
    </location>
</feature>
<dbReference type="InterPro" id="IPR007856">
    <property type="entry name" value="SapB_1"/>
</dbReference>
<evidence type="ECO:0000313" key="22">
    <source>
        <dbReference type="Proteomes" id="UP000035681"/>
    </source>
</evidence>
<evidence type="ECO:0000256" key="9">
    <source>
        <dbReference type="ARBA" id="ARBA00022729"/>
    </source>
</evidence>
<name>A0AAF5DFH8_STRER</name>
<sequence length="1922" mass="220205">EIMEDGWNRKGLLQIPGLKSSTSTNSIVGICSICKKSIERKNLFRLSYQNANVSFSANCLSPATSKNSSSDKIVSCNLTNQNDEKISYINSNGRVLVKGATLDDASSPRVSSVSCQCHNVQMSHNSNCDWSTSHGNLIELSNRLHPQSNQIAQVSSDILRVSGYTNQYRHLLSGKSKRDSGSETYLNRQKSLDYDDEKKNGEIQIEASNPLDQDSIVRDTTKGSIITKKVKRRKSGYGIAITSDSTAKMRFRHRKLLFEKRNHVCDLSLALALVGLVLIVIDSEITALNIINKSHLISYVLRAGCVLSTFFLLISLITYHRIEVHLALIDSGADDWRVALTTERIIKLGIELIVCACCPFPGSGTIRWPHISPIDRNVTMVQVPTDVVLSVPMFLRAYLLCRFMVLHSKQFQDAATRSIAALNRISMDFRFVIKTMMANHPLRVLVVFTCAYWTCMSWMFTQCERYNNIETGHEHYYLNSLWFIMVTFMSIGYGDIVPTTYCGRMLSITTGIVGAGVSSALIAVISRKLELSRAEKHVNNFMADSKLTNQRKNAAASVLQQTWFIHKYQKGLSKGDDLRLRHHQRKFLQSINEFRKIKWDQRKLQEKGNSLLDVGKLHSEMHETLWEMHRAQDQFISQIDILTQKVAELQVTIMKQIESQKNIKSDSNCNDTKLIVPEMPISYCITNSVTTPDCSRTSSINDSPEIIHRIHSNPYIQMEASISSDNIASTSPIQIEPMVVEVDETGETTSLLQLIICIIKKVSLNPHFYEKCRKILIFIFPLISLLLGAATFKYGKNINSHPEKFFNAIQKFAHNDKTKGLACTSCTVVVDTLQKMIENGKTDEEVENFLITACKDLQIEQDYVCKQIIHQFADEIIFVLTNAIITPSEICGAFIKDCGVSENPLNDLWPFDIPGNKPPVKAWPTDIKPKSKLRVLHLTDIHIDRNYTVGSEANCGYNKLINTDAFCCRVYPKDLDEENVRSVRKGGSVKAGYWGSPYKCDIPFRTFINAMEHISKNDKFDYIIVTGDLESHDIWDYTKTRTMTNVLNITAILNEYFPNTPIYQATGNHEGVPMDAMGAHTMPEYKKRGPTWLYNTFAQAWKRDLPKDTQDGIKYRASYSVELFSKLKLISLNTVYCSQVNLYNYLNQTDPDGTLAWLSKELLDSESKGQKVHIISHIPPGVSYCLKGWSFNFYKLVERFENTIAFLGMGHTHKDHFEVYYENANIKNRPINVNWIAPSLTTFADSNPSYRVYEFDGNYPGSTFTLLEAETYYTDIAKATENSPPKWELEYKFTEEYGMKDLSPDSFNKLIKNLSNNDALFKKFYTNYHRKETSCTLECKDEMICSLKSARIYCDITFRQKKENNEISEKIVNDINKISRGSKALKWIECKICKMVIRRIQYMIQQRRTDEEVEDVLVKICRRLNVENYYVCDHIIHRFAGEVVFVLTNAIITPSEICGAIIKDCGLSENPLNNMWSLNIPGNKPPVKPWPNVIKPQSKLRVLHLTDIHIDNNYTIGSEAQCDIGKLFNDYNFCCRTFPSNDNYTAPKNIRVPAGYWGSPYNCDIPYRTFINAMEHISKNGTFDYIIVTGDLESHDIWDYSRTKTMNNIFNITNVLNKYFPNTPIYQATGNHEGVPMDAMGPHNMPEYQKRGPSWLYNTFAKAWKRDLPKSTQNGIKYRASYSVKPYNKLKIISLNTVYCSAFNFYLYINQTDPDGTLEWLSKELLDSELKGEKVHIISHIPPGLYYCLKGWSFNFYKLVNRFENTIAFIAMGHTHNDQFEVYYEDLKGERRPTHVNWIAPGLTTFSYSNPAYRVYEFDGNYEGSSFTILEAETYYANISEATITKPPVWKLEYKFTKEYDMPNLSPKSFDNLIRQLETNQTLFNKYYFNYYRNDIKCNEKCKRSAICEMKSARSFDSKSFC</sequence>
<dbReference type="InterPro" id="IPR011001">
    <property type="entry name" value="Saposin-like"/>
</dbReference>
<keyword evidence="6" id="KW-0964">Secreted</keyword>
<evidence type="ECO:0000313" key="23">
    <source>
        <dbReference type="WBParaSite" id="TCONS_00010526.p1"/>
    </source>
</evidence>
<evidence type="ECO:0000256" key="1">
    <source>
        <dbReference type="ARBA" id="ARBA00001947"/>
    </source>
</evidence>
<dbReference type="CDD" id="cd00842">
    <property type="entry name" value="MPP_ASMase"/>
    <property type="match status" value="2"/>
</dbReference>
<dbReference type="GO" id="GO:0016020">
    <property type="term" value="C:membrane"/>
    <property type="evidence" value="ECO:0007669"/>
    <property type="project" value="UniProtKB-SubCell"/>
</dbReference>
<feature type="domain" description="Saposin B-type" evidence="21">
    <location>
        <begin position="819"/>
        <end position="902"/>
    </location>
</feature>
<comment type="similarity">
    <text evidence="4">Belongs to the acid sphingomyelinase family.</text>
</comment>
<dbReference type="WBParaSite" id="TCONS_00010526.p1">
    <property type="protein sequence ID" value="TCONS_00010526.p1"/>
    <property type="gene ID" value="XLOC_003756"/>
</dbReference>
<dbReference type="SUPFAM" id="SSF81327">
    <property type="entry name" value="Small-conductance potassium channel"/>
    <property type="match status" value="1"/>
</dbReference>
<keyword evidence="18" id="KW-0407">Ion channel</keyword>
<evidence type="ECO:0000256" key="4">
    <source>
        <dbReference type="ARBA" id="ARBA00008234"/>
    </source>
</evidence>
<dbReference type="Pfam" id="PF07885">
    <property type="entry name" value="Ion_trans_2"/>
    <property type="match status" value="1"/>
</dbReference>
<dbReference type="GO" id="GO:0005615">
    <property type="term" value="C:extracellular space"/>
    <property type="evidence" value="ECO:0007669"/>
    <property type="project" value="TreeGrafter"/>
</dbReference>
<dbReference type="SUPFAM" id="SSF47862">
    <property type="entry name" value="Saposin"/>
    <property type="match status" value="2"/>
</dbReference>
<dbReference type="InterPro" id="IPR004178">
    <property type="entry name" value="CaM-bd_dom"/>
</dbReference>
<accession>A0AAF5DFH8</accession>
<dbReference type="SMART" id="SM01053">
    <property type="entry name" value="CaMBD"/>
    <property type="match status" value="1"/>
</dbReference>
<evidence type="ECO:0000256" key="3">
    <source>
        <dbReference type="ARBA" id="ARBA00004613"/>
    </source>
</evidence>
<dbReference type="PROSITE" id="PS50015">
    <property type="entry name" value="SAP_B"/>
    <property type="match status" value="2"/>
</dbReference>
<keyword evidence="16" id="KW-0325">Glycoprotein</keyword>
<dbReference type="GO" id="GO:0046872">
    <property type="term" value="F:metal ion binding"/>
    <property type="evidence" value="ECO:0007669"/>
    <property type="project" value="UniProtKB-KW"/>
</dbReference>
<evidence type="ECO:0000256" key="18">
    <source>
        <dbReference type="ARBA" id="ARBA00023303"/>
    </source>
</evidence>
<dbReference type="InterPro" id="IPR029052">
    <property type="entry name" value="Metallo-depent_PP-like"/>
</dbReference>